<name>A0ABR3B530_PHYBL</name>
<organism evidence="1 2">
    <name type="scientific">Phycomyces blakesleeanus</name>
    <dbReference type="NCBI Taxonomy" id="4837"/>
    <lineage>
        <taxon>Eukaryota</taxon>
        <taxon>Fungi</taxon>
        <taxon>Fungi incertae sedis</taxon>
        <taxon>Mucoromycota</taxon>
        <taxon>Mucoromycotina</taxon>
        <taxon>Mucoromycetes</taxon>
        <taxon>Mucorales</taxon>
        <taxon>Phycomycetaceae</taxon>
        <taxon>Phycomyces</taxon>
    </lineage>
</organism>
<dbReference type="InterPro" id="IPR036504">
    <property type="entry name" value="CGI121/TPRKB_sf"/>
</dbReference>
<protein>
    <submittedName>
        <fullName evidence="1">Uncharacterized protein</fullName>
    </submittedName>
</protein>
<sequence>MESYKLELHPVRGQAHVCLFRNVTNAPELRQRLINQDATMACALVNAELVRFHSYSYSYYNDNLI</sequence>
<evidence type="ECO:0000313" key="1">
    <source>
        <dbReference type="EMBL" id="KAL0090354.1"/>
    </source>
</evidence>
<keyword evidence="2" id="KW-1185">Reference proteome</keyword>
<dbReference type="Gene3D" id="3.30.2380.10">
    <property type="entry name" value="CGI121/TPRKB"/>
    <property type="match status" value="1"/>
</dbReference>
<evidence type="ECO:0000313" key="2">
    <source>
        <dbReference type="Proteomes" id="UP001448207"/>
    </source>
</evidence>
<reference evidence="1 2" key="1">
    <citation type="submission" date="2024-04" db="EMBL/GenBank/DDBJ databases">
        <title>Symmetric and asymmetric DNA N6-adenine methylation regulates different biological responses in Mucorales.</title>
        <authorList>
            <consortium name="Lawrence Berkeley National Laboratory"/>
            <person name="Lax C."/>
            <person name="Mondo S.J."/>
            <person name="Osorio-Concepcion M."/>
            <person name="Muszewska A."/>
            <person name="Corrochano-Luque M."/>
            <person name="Gutierrez G."/>
            <person name="Riley R."/>
            <person name="Lipzen A."/>
            <person name="Guo J."/>
            <person name="Hundley H."/>
            <person name="Amirebrahimi M."/>
            <person name="Ng V."/>
            <person name="Lorenzo-Gutierrez D."/>
            <person name="Binder U."/>
            <person name="Yang J."/>
            <person name="Song Y."/>
            <person name="Canovas D."/>
            <person name="Navarro E."/>
            <person name="Freitag M."/>
            <person name="Gabaldon T."/>
            <person name="Grigoriev I.V."/>
            <person name="Corrochano L.M."/>
            <person name="Nicolas F.E."/>
            <person name="Garre V."/>
        </authorList>
    </citation>
    <scope>NUCLEOTIDE SEQUENCE [LARGE SCALE GENOMIC DNA]</scope>
    <source>
        <strain evidence="1 2">L51</strain>
    </source>
</reference>
<accession>A0ABR3B530</accession>
<dbReference type="EMBL" id="JBCLYO010000004">
    <property type="protein sequence ID" value="KAL0090354.1"/>
    <property type="molecule type" value="Genomic_DNA"/>
</dbReference>
<gene>
    <name evidence="1" type="ORF">J3Q64DRAFT_1729486</name>
</gene>
<comment type="caution">
    <text evidence="1">The sequence shown here is derived from an EMBL/GenBank/DDBJ whole genome shotgun (WGS) entry which is preliminary data.</text>
</comment>
<proteinExistence type="predicted"/>
<dbReference type="Proteomes" id="UP001448207">
    <property type="component" value="Unassembled WGS sequence"/>
</dbReference>